<keyword evidence="4 10" id="KW-0067">ATP-binding</keyword>
<evidence type="ECO:0000256" key="9">
    <source>
        <dbReference type="ARBA" id="ARBA00048988"/>
    </source>
</evidence>
<evidence type="ECO:0000259" key="11">
    <source>
        <dbReference type="PROSITE" id="PS51198"/>
    </source>
</evidence>
<dbReference type="GO" id="GO:0016787">
    <property type="term" value="F:hydrolase activity"/>
    <property type="evidence" value="ECO:0007669"/>
    <property type="project" value="UniProtKB-UniRule"/>
</dbReference>
<evidence type="ECO:0000259" key="12">
    <source>
        <dbReference type="PROSITE" id="PS51217"/>
    </source>
</evidence>
<dbReference type="GO" id="GO:0043138">
    <property type="term" value="F:3'-5' DNA helicase activity"/>
    <property type="evidence" value="ECO:0007669"/>
    <property type="project" value="UniProtKB-EC"/>
</dbReference>
<dbReference type="GO" id="GO:0003677">
    <property type="term" value="F:DNA binding"/>
    <property type="evidence" value="ECO:0007669"/>
    <property type="project" value="InterPro"/>
</dbReference>
<dbReference type="Pfam" id="PF13361">
    <property type="entry name" value="UvrD_C"/>
    <property type="match status" value="1"/>
</dbReference>
<dbReference type="InterPro" id="IPR000212">
    <property type="entry name" value="DNA_helicase_UvrD/REP"/>
</dbReference>
<keyword evidence="2 10" id="KW-0378">Hydrolase</keyword>
<dbReference type="GO" id="GO:0005829">
    <property type="term" value="C:cytosol"/>
    <property type="evidence" value="ECO:0007669"/>
    <property type="project" value="TreeGrafter"/>
</dbReference>
<keyword evidence="1 10" id="KW-0547">Nucleotide-binding</keyword>
<dbReference type="SUPFAM" id="SSF52540">
    <property type="entry name" value="P-loop containing nucleoside triphosphate hydrolases"/>
    <property type="match status" value="1"/>
</dbReference>
<evidence type="ECO:0000256" key="10">
    <source>
        <dbReference type="PROSITE-ProRule" id="PRU00560"/>
    </source>
</evidence>
<feature type="non-terminal residue" evidence="13">
    <location>
        <position position="971"/>
    </location>
</feature>
<dbReference type="Gene3D" id="1.10.486.10">
    <property type="entry name" value="PCRA, domain 4"/>
    <property type="match status" value="1"/>
</dbReference>
<evidence type="ECO:0000313" key="14">
    <source>
        <dbReference type="Proteomes" id="UP000320404"/>
    </source>
</evidence>
<dbReference type="PROSITE" id="PS51217">
    <property type="entry name" value="UVRD_HELICASE_CTER"/>
    <property type="match status" value="1"/>
</dbReference>
<dbReference type="InterPro" id="IPR014017">
    <property type="entry name" value="DNA_helicase_UvrD-like_C"/>
</dbReference>
<feature type="domain" description="UvrD-like helicase ATP-binding" evidence="11">
    <location>
        <begin position="23"/>
        <end position="528"/>
    </location>
</feature>
<evidence type="ECO:0000256" key="5">
    <source>
        <dbReference type="ARBA" id="ARBA00023235"/>
    </source>
</evidence>
<keyword evidence="3 10" id="KW-0347">Helicase</keyword>
<name>A0A520RXG5_9GAMM</name>
<evidence type="ECO:0000256" key="2">
    <source>
        <dbReference type="ARBA" id="ARBA00022801"/>
    </source>
</evidence>
<gene>
    <name evidence="13" type="ORF">EVA69_05050</name>
</gene>
<dbReference type="GO" id="GO:0000725">
    <property type="term" value="P:recombinational repair"/>
    <property type="evidence" value="ECO:0007669"/>
    <property type="project" value="TreeGrafter"/>
</dbReference>
<dbReference type="Proteomes" id="UP000320404">
    <property type="component" value="Unassembled WGS sequence"/>
</dbReference>
<protein>
    <recommendedName>
        <fullName evidence="7">DNA 3'-5' helicase</fullName>
        <ecNumber evidence="7">5.6.2.4</ecNumber>
    </recommendedName>
    <alternativeName>
        <fullName evidence="8">DNA 3'-5' helicase II</fullName>
    </alternativeName>
</protein>
<dbReference type="PROSITE" id="PS51198">
    <property type="entry name" value="UVRD_HELICASE_ATP_BIND"/>
    <property type="match status" value="1"/>
</dbReference>
<accession>A0A520RXG5</accession>
<proteinExistence type="predicted"/>
<keyword evidence="5" id="KW-0413">Isomerase</keyword>
<dbReference type="AlphaFoldDB" id="A0A520RXG5"/>
<evidence type="ECO:0000256" key="3">
    <source>
        <dbReference type="ARBA" id="ARBA00022806"/>
    </source>
</evidence>
<dbReference type="Pfam" id="PF00580">
    <property type="entry name" value="UvrD-helicase"/>
    <property type="match status" value="1"/>
</dbReference>
<feature type="domain" description="UvrD-like helicase C-terminal" evidence="12">
    <location>
        <begin position="529"/>
        <end position="814"/>
    </location>
</feature>
<evidence type="ECO:0000256" key="4">
    <source>
        <dbReference type="ARBA" id="ARBA00022840"/>
    </source>
</evidence>
<sequence length="971" mass="107872">MRQKQEELRVYKQILLGAVMSKALPDQAARETALEVSKSFIVQAPAGSGKTELLSLRYLKLLAISRQPEEVLAITFTRKAASEMRDRIIRVLNWCRDCMDGNSAPVDEIQRLRLDIGSAVLAADSKHGWRLLESPGRFRVQTIDSFCFYLAKQLPILSQVGGNPNVTEHIELCFREAISATLGNLDSDTRLADDIATVLGHLDNDVTAIEAQLITLLKQRDQWSSYILALNNAAQPTERYLQSSLEELVAETLLATTALLKEDEAELVELYNFAASNLDKEGQLPLKEFIPLNALPAANSESLPQWLFLVSFLLSKLEPNNRAKGNWLKRAVAKNGFPPANQPDKEFGALCKQLKSRRDDLVNRYLPDSELLEALCYVRLLPGPGLDPQQWYFLTALCHVLHALNAELLLAFSRFRLVDYTQTGAAAGLALGSAEEPTDLSLALDNVINHILVDEFQDTSQLQLDLLRKLTAGWEPDDGRSLFLVGDAMQSCYGFRNANVGIYLSVKERGIGELSLTPLALSSNFRSQEPVVSWVNNVFSGAFPRHPNISRGAVPYSPAQVIHPKSDGTGVKVKLLHHESDQRQAADLAEAQVVAEQASALQQQFPNDSIAILVRTRPQLQAIVPALRERGLQWRASDIDRLAALPVIEDLLSLVRVVINPGDQLGWLSLLRAPWCGLSSGDLLALAADKISASIWQAVQHFRGNSQLSQHAREMLGTFSTAMMFTMASRDKRSLRQNIEASWGLLRGINCCRSELELESVARFLNLLDEQEVAGGLSNFFDFQDTVYSSFVPSTDAQESLSGLNLLTMHKSKGLEYDHVLLPSLSRPPRHDNKTLLVWHQRLNTAQEPHLFMAGVTKTGSEESSLYQLIRYEHKHKQLLESTRLLYIAVTRAKKSATLFANVARDEDGGLKEPGSGTLLKRIWPQLEGHESVTVSALEDIYAVSKTDASGTPDDIQPTLITRFNQVLEFE</sequence>
<dbReference type="EC" id="5.6.2.4" evidence="7"/>
<comment type="catalytic activity">
    <reaction evidence="9">
        <text>ATP + H2O = ADP + phosphate + H(+)</text>
        <dbReference type="Rhea" id="RHEA:13065"/>
        <dbReference type="ChEBI" id="CHEBI:15377"/>
        <dbReference type="ChEBI" id="CHEBI:15378"/>
        <dbReference type="ChEBI" id="CHEBI:30616"/>
        <dbReference type="ChEBI" id="CHEBI:43474"/>
        <dbReference type="ChEBI" id="CHEBI:456216"/>
        <dbReference type="EC" id="5.6.2.4"/>
    </reaction>
</comment>
<organism evidence="13 14">
    <name type="scientific">OM182 bacterium</name>
    <dbReference type="NCBI Taxonomy" id="2510334"/>
    <lineage>
        <taxon>Bacteria</taxon>
        <taxon>Pseudomonadati</taxon>
        <taxon>Pseudomonadota</taxon>
        <taxon>Gammaproteobacteria</taxon>
        <taxon>OMG group</taxon>
        <taxon>OM182 clade</taxon>
    </lineage>
</organism>
<evidence type="ECO:0000256" key="6">
    <source>
        <dbReference type="ARBA" id="ARBA00034617"/>
    </source>
</evidence>
<dbReference type="GO" id="GO:0005524">
    <property type="term" value="F:ATP binding"/>
    <property type="evidence" value="ECO:0007669"/>
    <property type="project" value="UniProtKB-UniRule"/>
</dbReference>
<comment type="catalytic activity">
    <reaction evidence="6">
        <text>Couples ATP hydrolysis with the unwinding of duplex DNA by translocating in the 3'-5' direction.</text>
        <dbReference type="EC" id="5.6.2.4"/>
    </reaction>
</comment>
<dbReference type="EMBL" id="SHAH01000076">
    <property type="protein sequence ID" value="RZO74919.1"/>
    <property type="molecule type" value="Genomic_DNA"/>
</dbReference>
<dbReference type="PANTHER" id="PTHR11070:SF2">
    <property type="entry name" value="ATP-DEPENDENT DNA HELICASE SRS2"/>
    <property type="match status" value="1"/>
</dbReference>
<dbReference type="GO" id="GO:0033202">
    <property type="term" value="C:DNA helicase complex"/>
    <property type="evidence" value="ECO:0007669"/>
    <property type="project" value="TreeGrafter"/>
</dbReference>
<evidence type="ECO:0000256" key="1">
    <source>
        <dbReference type="ARBA" id="ARBA00022741"/>
    </source>
</evidence>
<dbReference type="Gene3D" id="3.40.50.300">
    <property type="entry name" value="P-loop containing nucleotide triphosphate hydrolases"/>
    <property type="match status" value="4"/>
</dbReference>
<feature type="binding site" evidence="10">
    <location>
        <begin position="44"/>
        <end position="51"/>
    </location>
    <ligand>
        <name>ATP</name>
        <dbReference type="ChEBI" id="CHEBI:30616"/>
    </ligand>
</feature>
<dbReference type="InterPro" id="IPR027417">
    <property type="entry name" value="P-loop_NTPase"/>
</dbReference>
<dbReference type="InterPro" id="IPR014016">
    <property type="entry name" value="UvrD-like_ATP-bd"/>
</dbReference>
<dbReference type="PANTHER" id="PTHR11070">
    <property type="entry name" value="UVRD / RECB / PCRA DNA HELICASE FAMILY MEMBER"/>
    <property type="match status" value="1"/>
</dbReference>
<reference evidence="13 14" key="1">
    <citation type="submission" date="2019-02" db="EMBL/GenBank/DDBJ databases">
        <title>Prokaryotic population dynamics and viral predation in marine succession experiment using metagenomics: the confinement effect.</title>
        <authorList>
            <person name="Haro-Moreno J.M."/>
            <person name="Rodriguez-Valera F."/>
            <person name="Lopez-Perez M."/>
        </authorList>
    </citation>
    <scope>NUCLEOTIDE SEQUENCE [LARGE SCALE GENOMIC DNA]</scope>
    <source>
        <strain evidence="13">MED-G158</strain>
    </source>
</reference>
<evidence type="ECO:0000313" key="13">
    <source>
        <dbReference type="EMBL" id="RZO74919.1"/>
    </source>
</evidence>
<evidence type="ECO:0000256" key="7">
    <source>
        <dbReference type="ARBA" id="ARBA00034808"/>
    </source>
</evidence>
<evidence type="ECO:0000256" key="8">
    <source>
        <dbReference type="ARBA" id="ARBA00034923"/>
    </source>
</evidence>
<comment type="caution">
    <text evidence="13">The sequence shown here is derived from an EMBL/GenBank/DDBJ whole genome shotgun (WGS) entry which is preliminary data.</text>
</comment>